<reference evidence="8 9" key="1">
    <citation type="submission" date="2017-07" db="EMBL/GenBank/DDBJ databases">
        <authorList>
            <person name="Talla V."/>
            <person name="Backstrom N."/>
        </authorList>
    </citation>
    <scope>NUCLEOTIDE SEQUENCE [LARGE SCALE GENOMIC DNA]</scope>
</reference>
<feature type="transmembrane region" description="Helical" evidence="6">
    <location>
        <begin position="86"/>
        <end position="106"/>
    </location>
</feature>
<dbReference type="EMBL" id="FZQP02004389">
    <property type="protein sequence ID" value="VVC99894.1"/>
    <property type="molecule type" value="Genomic_DNA"/>
</dbReference>
<dbReference type="PRINTS" id="PR00237">
    <property type="entry name" value="GPCRRHODOPSN"/>
</dbReference>
<sequence>MLVLFDEADIQGTPQCWSGINVTQWRIWMTSVFISLFVVPALVISACYGVIVITIRHKSRRVLGKRTTATRTYSDDLESRRASSRVFVLCWSPYMIFDLLQVYGYVPDTQANIAIASLIQSLAPLNSAANPVIYFIFSNRIFVSLRNIPPYKWLWCWVHTGDGGVTNESRAHTELLTSSHRRTRHELTIRVKDDSIKYPKQRLHQCNSSRKVRLHLPNDVHTNNNCQPRRNDTFL</sequence>
<keyword evidence="4 6" id="KW-1133">Transmembrane helix</keyword>
<dbReference type="InterPro" id="IPR017452">
    <property type="entry name" value="GPCR_Rhodpsn_7TM"/>
</dbReference>
<protein>
    <recommendedName>
        <fullName evidence="7">G-protein coupled receptors family 1 profile domain-containing protein</fullName>
    </recommendedName>
</protein>
<dbReference type="SUPFAM" id="SSF81321">
    <property type="entry name" value="Family A G protein-coupled receptor-like"/>
    <property type="match status" value="1"/>
</dbReference>
<evidence type="ECO:0000256" key="3">
    <source>
        <dbReference type="ARBA" id="ARBA00022692"/>
    </source>
</evidence>
<dbReference type="InterPro" id="IPR000276">
    <property type="entry name" value="GPCR_Rhodpsn"/>
</dbReference>
<gene>
    <name evidence="8" type="ORF">LSINAPIS_LOCUS10660</name>
</gene>
<dbReference type="GO" id="GO:0005886">
    <property type="term" value="C:plasma membrane"/>
    <property type="evidence" value="ECO:0007669"/>
    <property type="project" value="TreeGrafter"/>
</dbReference>
<dbReference type="Pfam" id="PF00001">
    <property type="entry name" value="7tm_1"/>
    <property type="match status" value="1"/>
</dbReference>
<evidence type="ECO:0000256" key="6">
    <source>
        <dbReference type="SAM" id="Phobius"/>
    </source>
</evidence>
<evidence type="ECO:0000256" key="4">
    <source>
        <dbReference type="ARBA" id="ARBA00022989"/>
    </source>
</evidence>
<name>A0A5E4QPG1_9NEOP</name>
<dbReference type="PANTHER" id="PTHR24224:SF6">
    <property type="entry name" value="CARDIOACCELERATORY PEPTIDE RECEPTOR-RELATED"/>
    <property type="match status" value="1"/>
</dbReference>
<evidence type="ECO:0000313" key="9">
    <source>
        <dbReference type="Proteomes" id="UP000324832"/>
    </source>
</evidence>
<keyword evidence="5 6" id="KW-0472">Membrane</keyword>
<organism evidence="8 9">
    <name type="scientific">Leptidea sinapis</name>
    <dbReference type="NCBI Taxonomy" id="189913"/>
    <lineage>
        <taxon>Eukaryota</taxon>
        <taxon>Metazoa</taxon>
        <taxon>Ecdysozoa</taxon>
        <taxon>Arthropoda</taxon>
        <taxon>Hexapoda</taxon>
        <taxon>Insecta</taxon>
        <taxon>Pterygota</taxon>
        <taxon>Neoptera</taxon>
        <taxon>Endopterygota</taxon>
        <taxon>Lepidoptera</taxon>
        <taxon>Glossata</taxon>
        <taxon>Ditrysia</taxon>
        <taxon>Papilionoidea</taxon>
        <taxon>Pieridae</taxon>
        <taxon>Dismorphiinae</taxon>
        <taxon>Leptidea</taxon>
    </lineage>
</organism>
<feature type="domain" description="G-protein coupled receptors family 1 profile" evidence="7">
    <location>
        <begin position="1"/>
        <end position="134"/>
    </location>
</feature>
<comment type="similarity">
    <text evidence="2">Belongs to the G-protein coupled receptor 1 family.</text>
</comment>
<feature type="transmembrane region" description="Helical" evidence="6">
    <location>
        <begin position="27"/>
        <end position="55"/>
    </location>
</feature>
<dbReference type="Proteomes" id="UP000324832">
    <property type="component" value="Unassembled WGS sequence"/>
</dbReference>
<keyword evidence="9" id="KW-1185">Reference proteome</keyword>
<evidence type="ECO:0000313" key="8">
    <source>
        <dbReference type="EMBL" id="VVC99894.1"/>
    </source>
</evidence>
<dbReference type="Gene3D" id="1.20.1070.10">
    <property type="entry name" value="Rhodopsin 7-helix transmembrane proteins"/>
    <property type="match status" value="1"/>
</dbReference>
<comment type="subcellular location">
    <subcellularLocation>
        <location evidence="1">Membrane</location>
    </subcellularLocation>
</comment>
<dbReference type="AlphaFoldDB" id="A0A5E4QPG1"/>
<dbReference type="GO" id="GO:0008188">
    <property type="term" value="F:neuropeptide receptor activity"/>
    <property type="evidence" value="ECO:0007669"/>
    <property type="project" value="TreeGrafter"/>
</dbReference>
<dbReference type="PROSITE" id="PS50262">
    <property type="entry name" value="G_PROTEIN_RECEP_F1_2"/>
    <property type="match status" value="1"/>
</dbReference>
<keyword evidence="3 6" id="KW-0812">Transmembrane</keyword>
<accession>A0A5E4QPG1</accession>
<evidence type="ECO:0000256" key="5">
    <source>
        <dbReference type="ARBA" id="ARBA00023136"/>
    </source>
</evidence>
<proteinExistence type="inferred from homology"/>
<dbReference type="InterPro" id="IPR052665">
    <property type="entry name" value="Neuropeptide-GPCR"/>
</dbReference>
<evidence type="ECO:0000256" key="1">
    <source>
        <dbReference type="ARBA" id="ARBA00004370"/>
    </source>
</evidence>
<evidence type="ECO:0000259" key="7">
    <source>
        <dbReference type="PROSITE" id="PS50262"/>
    </source>
</evidence>
<feature type="transmembrane region" description="Helical" evidence="6">
    <location>
        <begin position="112"/>
        <end position="137"/>
    </location>
</feature>
<evidence type="ECO:0000256" key="2">
    <source>
        <dbReference type="ARBA" id="ARBA00010663"/>
    </source>
</evidence>
<dbReference type="PANTHER" id="PTHR24224">
    <property type="entry name" value="CARDIOACCELERATORY PEPTIDE RECEPTOR-RELATED"/>
    <property type="match status" value="1"/>
</dbReference>